<feature type="region of interest" description="Disordered" evidence="1">
    <location>
        <begin position="1"/>
        <end position="42"/>
    </location>
</feature>
<dbReference type="InParanoid" id="A0A5J5F5V6"/>
<evidence type="ECO:0000256" key="1">
    <source>
        <dbReference type="SAM" id="MobiDB-lite"/>
    </source>
</evidence>
<gene>
    <name evidence="3" type="ORF">FN846DRAFT_361460</name>
</gene>
<evidence type="ECO:0000313" key="3">
    <source>
        <dbReference type="EMBL" id="KAA8912061.1"/>
    </source>
</evidence>
<sequence>MSKKKSKSTDLRKSKVETKPVPDDGGTEPDNAPKIDITSSSQNYNDKTIEQHELMETLDPVPETFSPVSPLSVAKATLLVVLQYLVVTSLIRGHWPGPESAGMPVILNVVGWWVMRAIHASLFGTGASDGIIWDFLWFTFGTAGTHGVIWWATA</sequence>
<feature type="compositionally biased region" description="Basic and acidic residues" evidence="1">
    <location>
        <begin position="7"/>
        <end position="22"/>
    </location>
</feature>
<keyword evidence="2" id="KW-1133">Transmembrane helix</keyword>
<accession>A0A5J5F5V6</accession>
<dbReference type="AlphaFoldDB" id="A0A5J5F5V6"/>
<organism evidence="3 4">
    <name type="scientific">Sphaerosporella brunnea</name>
    <dbReference type="NCBI Taxonomy" id="1250544"/>
    <lineage>
        <taxon>Eukaryota</taxon>
        <taxon>Fungi</taxon>
        <taxon>Dikarya</taxon>
        <taxon>Ascomycota</taxon>
        <taxon>Pezizomycotina</taxon>
        <taxon>Pezizomycetes</taxon>
        <taxon>Pezizales</taxon>
        <taxon>Pyronemataceae</taxon>
        <taxon>Sphaerosporella</taxon>
    </lineage>
</organism>
<evidence type="ECO:0000313" key="4">
    <source>
        <dbReference type="Proteomes" id="UP000326924"/>
    </source>
</evidence>
<feature type="transmembrane region" description="Helical" evidence="2">
    <location>
        <begin position="131"/>
        <end position="152"/>
    </location>
</feature>
<reference evidence="3 4" key="1">
    <citation type="submission" date="2019-09" db="EMBL/GenBank/DDBJ databases">
        <title>Draft genome of the ectomycorrhizal ascomycete Sphaerosporella brunnea.</title>
        <authorList>
            <consortium name="DOE Joint Genome Institute"/>
            <person name="Benucci G.M."/>
            <person name="Marozzi G."/>
            <person name="Antonielli L."/>
            <person name="Sanchez S."/>
            <person name="Marco P."/>
            <person name="Wang X."/>
            <person name="Falini L.B."/>
            <person name="Barry K."/>
            <person name="Haridas S."/>
            <person name="Lipzen A."/>
            <person name="Labutti K."/>
            <person name="Grigoriev I.V."/>
            <person name="Murat C."/>
            <person name="Martin F."/>
            <person name="Albertini E."/>
            <person name="Donnini D."/>
            <person name="Bonito G."/>
        </authorList>
    </citation>
    <scope>NUCLEOTIDE SEQUENCE [LARGE SCALE GENOMIC DNA]</scope>
    <source>
        <strain evidence="3 4">Sb_GMNB300</strain>
    </source>
</reference>
<feature type="transmembrane region" description="Helical" evidence="2">
    <location>
        <begin position="101"/>
        <end position="119"/>
    </location>
</feature>
<keyword evidence="2" id="KW-0472">Membrane</keyword>
<dbReference type="Proteomes" id="UP000326924">
    <property type="component" value="Unassembled WGS sequence"/>
</dbReference>
<proteinExistence type="predicted"/>
<dbReference type="EMBL" id="VXIS01000029">
    <property type="protein sequence ID" value="KAA8912061.1"/>
    <property type="molecule type" value="Genomic_DNA"/>
</dbReference>
<keyword evidence="2" id="KW-0812">Transmembrane</keyword>
<protein>
    <submittedName>
        <fullName evidence="3">Uncharacterized protein</fullName>
    </submittedName>
</protein>
<name>A0A5J5F5V6_9PEZI</name>
<evidence type="ECO:0000256" key="2">
    <source>
        <dbReference type="SAM" id="Phobius"/>
    </source>
</evidence>
<keyword evidence="4" id="KW-1185">Reference proteome</keyword>
<comment type="caution">
    <text evidence="3">The sequence shown here is derived from an EMBL/GenBank/DDBJ whole genome shotgun (WGS) entry which is preliminary data.</text>
</comment>